<dbReference type="OrthoDB" id="2151789at2759"/>
<dbReference type="Gene3D" id="3.30.465.10">
    <property type="match status" value="1"/>
</dbReference>
<comment type="similarity">
    <text evidence="1">Belongs to the oxygen-dependent FAD-linked oxidoreductase family.</text>
</comment>
<dbReference type="InterPro" id="IPR036318">
    <property type="entry name" value="FAD-bd_PCMH-like_sf"/>
</dbReference>
<dbReference type="Proteomes" id="UP000799538">
    <property type="component" value="Unassembled WGS sequence"/>
</dbReference>
<reference evidence="8" key="1">
    <citation type="journal article" date="2020" name="Stud. Mycol.">
        <title>101 Dothideomycetes genomes: A test case for predicting lifestyles and emergence of pathogens.</title>
        <authorList>
            <person name="Haridas S."/>
            <person name="Albert R."/>
            <person name="Binder M."/>
            <person name="Bloem J."/>
            <person name="LaButti K."/>
            <person name="Salamov A."/>
            <person name="Andreopoulos B."/>
            <person name="Baker S."/>
            <person name="Barry K."/>
            <person name="Bills G."/>
            <person name="Bluhm B."/>
            <person name="Cannon C."/>
            <person name="Castanera R."/>
            <person name="Culley D."/>
            <person name="Daum C."/>
            <person name="Ezra D."/>
            <person name="Gonzalez J."/>
            <person name="Henrissat B."/>
            <person name="Kuo A."/>
            <person name="Liang C."/>
            <person name="Lipzen A."/>
            <person name="Lutzoni F."/>
            <person name="Magnuson J."/>
            <person name="Mondo S."/>
            <person name="Nolan M."/>
            <person name="Ohm R."/>
            <person name="Pangilinan J."/>
            <person name="Park H.-J."/>
            <person name="Ramirez L."/>
            <person name="Alfaro M."/>
            <person name="Sun H."/>
            <person name="Tritt A."/>
            <person name="Yoshinaga Y."/>
            <person name="Zwiers L.-H."/>
            <person name="Turgeon B."/>
            <person name="Goodwin S."/>
            <person name="Spatafora J."/>
            <person name="Crous P."/>
            <person name="Grigoriev I."/>
        </authorList>
    </citation>
    <scope>NUCLEOTIDE SEQUENCE [LARGE SCALE GENOMIC DNA]</scope>
    <source>
        <strain evidence="8">CECT 20119</strain>
    </source>
</reference>
<feature type="signal peptide" evidence="5">
    <location>
        <begin position="1"/>
        <end position="18"/>
    </location>
</feature>
<dbReference type="InterPro" id="IPR006094">
    <property type="entry name" value="Oxid_FAD_bind_N"/>
</dbReference>
<gene>
    <name evidence="7" type="ORF">BDZ85DRAFT_82973</name>
</gene>
<evidence type="ECO:0000313" key="8">
    <source>
        <dbReference type="Proteomes" id="UP000799538"/>
    </source>
</evidence>
<sequence length="524" mass="56628">MKVTGISLLFAVANPAASHLVKGRQDDMRISLSQFAGLPPQQQVCEVLRKSYPNFTSFPNSTAYTADNTDYWTAASSLGPACIFAPNRAQDLGTAILLLRTAKASFAVRGGGHMPIGDFNNIDARGVLLSSSNFKQLSYTANKASVNVGPDNRWQDVYKFISPDNLLVVGGRVGIVGIPGFFLGGGVSFLGNQYGWAVNNLVSLTVVLATGKVVTINSQNQYSDLFWAMKGGGNSFAIITNLELKTYATAGTTIGDVQYGAGEDVKNKWINAVVTNAQNGNQDEKHGVIPLAVKQSLQPEVGITYQASLFYNGDNQAPAVLANFTAPNFPTLTSSFARKSLGDYVQEGAASQPPPGILRQRFYFMSIPASASALLIAHDTFFAKVDQNLNGNVPFYVTAFAAMSMPTSFFQNAINRGGEPMSIQPSGGPQIWIEFSHTYQRPEDEPIIDAYLRDLDSTLRAALTANGTPPNKFIYLNDADKFQNVFAGYPASSVQRLKSIRNKYDPSKVFTTQQPGGWKVDAAR</sequence>
<evidence type="ECO:0000256" key="1">
    <source>
        <dbReference type="ARBA" id="ARBA00005466"/>
    </source>
</evidence>
<protein>
    <submittedName>
        <fullName evidence="7">Putative FAD dependent oxidoreductase</fullName>
    </submittedName>
</protein>
<proteinExistence type="inferred from homology"/>
<dbReference type="AlphaFoldDB" id="A0A6A6GG88"/>
<evidence type="ECO:0000313" key="7">
    <source>
        <dbReference type="EMBL" id="KAF2224688.1"/>
    </source>
</evidence>
<keyword evidence="4" id="KW-0560">Oxidoreductase</keyword>
<dbReference type="Pfam" id="PF01565">
    <property type="entry name" value="FAD_binding_4"/>
    <property type="match status" value="1"/>
</dbReference>
<evidence type="ECO:0000256" key="5">
    <source>
        <dbReference type="SAM" id="SignalP"/>
    </source>
</evidence>
<keyword evidence="5" id="KW-0732">Signal</keyword>
<dbReference type="InterPro" id="IPR050416">
    <property type="entry name" value="FAD-linked_Oxidoreductase"/>
</dbReference>
<dbReference type="InterPro" id="IPR016166">
    <property type="entry name" value="FAD-bd_PCMH"/>
</dbReference>
<feature type="chain" id="PRO_5025497124" evidence="5">
    <location>
        <begin position="19"/>
        <end position="524"/>
    </location>
</feature>
<evidence type="ECO:0000256" key="3">
    <source>
        <dbReference type="ARBA" id="ARBA00022827"/>
    </source>
</evidence>
<dbReference type="EMBL" id="ML992504">
    <property type="protein sequence ID" value="KAF2224688.1"/>
    <property type="molecule type" value="Genomic_DNA"/>
</dbReference>
<dbReference type="SUPFAM" id="SSF56176">
    <property type="entry name" value="FAD-binding/transporter-associated domain-like"/>
    <property type="match status" value="1"/>
</dbReference>
<evidence type="ECO:0000256" key="4">
    <source>
        <dbReference type="ARBA" id="ARBA00023002"/>
    </source>
</evidence>
<dbReference type="GO" id="GO:0016491">
    <property type="term" value="F:oxidoreductase activity"/>
    <property type="evidence" value="ECO:0007669"/>
    <property type="project" value="UniProtKB-KW"/>
</dbReference>
<feature type="domain" description="FAD-binding PCMH-type" evidence="6">
    <location>
        <begin position="76"/>
        <end position="249"/>
    </location>
</feature>
<keyword evidence="8" id="KW-1185">Reference proteome</keyword>
<organism evidence="7 8">
    <name type="scientific">Elsinoe ampelina</name>
    <dbReference type="NCBI Taxonomy" id="302913"/>
    <lineage>
        <taxon>Eukaryota</taxon>
        <taxon>Fungi</taxon>
        <taxon>Dikarya</taxon>
        <taxon>Ascomycota</taxon>
        <taxon>Pezizomycotina</taxon>
        <taxon>Dothideomycetes</taxon>
        <taxon>Dothideomycetidae</taxon>
        <taxon>Myriangiales</taxon>
        <taxon>Elsinoaceae</taxon>
        <taxon>Elsinoe</taxon>
    </lineage>
</organism>
<accession>A0A6A6GG88</accession>
<evidence type="ECO:0000256" key="2">
    <source>
        <dbReference type="ARBA" id="ARBA00022630"/>
    </source>
</evidence>
<dbReference type="PANTHER" id="PTHR42973:SF53">
    <property type="entry name" value="FAD-BINDING PCMH-TYPE DOMAIN-CONTAINING PROTEIN-RELATED"/>
    <property type="match status" value="1"/>
</dbReference>
<dbReference type="PANTHER" id="PTHR42973">
    <property type="entry name" value="BINDING OXIDOREDUCTASE, PUTATIVE (AFU_ORTHOLOGUE AFUA_1G17690)-RELATED"/>
    <property type="match status" value="1"/>
</dbReference>
<keyword evidence="2" id="KW-0285">Flavoprotein</keyword>
<dbReference type="GO" id="GO:0071949">
    <property type="term" value="F:FAD binding"/>
    <property type="evidence" value="ECO:0007669"/>
    <property type="project" value="InterPro"/>
</dbReference>
<dbReference type="InterPro" id="IPR016169">
    <property type="entry name" value="FAD-bd_PCMH_sub2"/>
</dbReference>
<keyword evidence="3" id="KW-0274">FAD</keyword>
<name>A0A6A6GG88_9PEZI</name>
<dbReference type="PROSITE" id="PS51387">
    <property type="entry name" value="FAD_PCMH"/>
    <property type="match status" value="1"/>
</dbReference>
<evidence type="ECO:0000259" key="6">
    <source>
        <dbReference type="PROSITE" id="PS51387"/>
    </source>
</evidence>